<accession>A0ABP7CBB2</accession>
<dbReference type="Proteomes" id="UP001500902">
    <property type="component" value="Unassembled WGS sequence"/>
</dbReference>
<keyword evidence="1" id="KW-0472">Membrane</keyword>
<protein>
    <recommendedName>
        <fullName evidence="4">MFS transporter</fullName>
    </recommendedName>
</protein>
<feature type="transmembrane region" description="Helical" evidence="1">
    <location>
        <begin position="98"/>
        <end position="117"/>
    </location>
</feature>
<feature type="transmembrane region" description="Helical" evidence="1">
    <location>
        <begin position="35"/>
        <end position="53"/>
    </location>
</feature>
<gene>
    <name evidence="2" type="ORF">GCM10022224_058310</name>
</gene>
<feature type="transmembrane region" description="Helical" evidence="1">
    <location>
        <begin position="60"/>
        <end position="78"/>
    </location>
</feature>
<dbReference type="RefSeq" id="WP_344885108.1">
    <property type="nucleotide sequence ID" value="NZ_BAAAZP010000102.1"/>
</dbReference>
<evidence type="ECO:0000313" key="3">
    <source>
        <dbReference type="Proteomes" id="UP001500902"/>
    </source>
</evidence>
<name>A0ABP7CBB2_9ACTN</name>
<reference evidence="3" key="1">
    <citation type="journal article" date="2019" name="Int. J. Syst. Evol. Microbiol.">
        <title>The Global Catalogue of Microorganisms (GCM) 10K type strain sequencing project: providing services to taxonomists for standard genome sequencing and annotation.</title>
        <authorList>
            <consortium name="The Broad Institute Genomics Platform"/>
            <consortium name="The Broad Institute Genome Sequencing Center for Infectious Disease"/>
            <person name="Wu L."/>
            <person name="Ma J."/>
        </authorList>
    </citation>
    <scope>NUCLEOTIDE SEQUENCE [LARGE SCALE GENOMIC DNA]</scope>
    <source>
        <strain evidence="3">JCM 16904</strain>
    </source>
</reference>
<evidence type="ECO:0008006" key="4">
    <source>
        <dbReference type="Google" id="ProtNLM"/>
    </source>
</evidence>
<sequence length="180" mass="19032">MPADMMVRLARSAVFAVGCAGLASAAHLLAGGMVTAQTFAAALAVGLVIGFPATGRERPFAVIMTLLAAGQVVSHLLFTSAYRDLVLDAHTGHGDLSQGVGMVLVHAVATLLTAWWLDRGEVALWALLRQVAAHVVWYVYRHTVPVVWAQPGPVAPERTPAEAVPLWLSHAVVRRGPPHA</sequence>
<proteinExistence type="predicted"/>
<organism evidence="2 3">
    <name type="scientific">Nonomuraea antimicrobica</name>
    <dbReference type="NCBI Taxonomy" id="561173"/>
    <lineage>
        <taxon>Bacteria</taxon>
        <taxon>Bacillati</taxon>
        <taxon>Actinomycetota</taxon>
        <taxon>Actinomycetes</taxon>
        <taxon>Streptosporangiales</taxon>
        <taxon>Streptosporangiaceae</taxon>
        <taxon>Nonomuraea</taxon>
    </lineage>
</organism>
<keyword evidence="1" id="KW-1133">Transmembrane helix</keyword>
<dbReference type="EMBL" id="BAAAZP010000102">
    <property type="protein sequence ID" value="GAA3685866.1"/>
    <property type="molecule type" value="Genomic_DNA"/>
</dbReference>
<comment type="caution">
    <text evidence="2">The sequence shown here is derived from an EMBL/GenBank/DDBJ whole genome shotgun (WGS) entry which is preliminary data.</text>
</comment>
<keyword evidence="3" id="KW-1185">Reference proteome</keyword>
<evidence type="ECO:0000256" key="1">
    <source>
        <dbReference type="SAM" id="Phobius"/>
    </source>
</evidence>
<keyword evidence="1" id="KW-0812">Transmembrane</keyword>
<evidence type="ECO:0000313" key="2">
    <source>
        <dbReference type="EMBL" id="GAA3685866.1"/>
    </source>
</evidence>